<dbReference type="Proteomes" id="UP001259832">
    <property type="component" value="Unassembled WGS sequence"/>
</dbReference>
<organism evidence="3 4">
    <name type="scientific">Phytophthora citrophthora</name>
    <dbReference type="NCBI Taxonomy" id="4793"/>
    <lineage>
        <taxon>Eukaryota</taxon>
        <taxon>Sar</taxon>
        <taxon>Stramenopiles</taxon>
        <taxon>Oomycota</taxon>
        <taxon>Peronosporomycetes</taxon>
        <taxon>Peronosporales</taxon>
        <taxon>Peronosporaceae</taxon>
        <taxon>Phytophthora</taxon>
    </lineage>
</organism>
<protein>
    <submittedName>
        <fullName evidence="3">Protein CREG2</fullName>
    </submittedName>
</protein>
<evidence type="ECO:0000313" key="4">
    <source>
        <dbReference type="Proteomes" id="UP001259832"/>
    </source>
</evidence>
<evidence type="ECO:0000313" key="3">
    <source>
        <dbReference type="EMBL" id="KAK1940977.1"/>
    </source>
</evidence>
<dbReference type="AlphaFoldDB" id="A0AAD9GM55"/>
<dbReference type="Pfam" id="PF13883">
    <property type="entry name" value="CREG_beta-barrel"/>
    <property type="match status" value="1"/>
</dbReference>
<name>A0AAD9GM55_9STRA</name>
<sequence>MKNPHCSVMSFFRALLVLLSLLTAAESAPDSEVYSVTTTSLITDQVDSGPLAKLHAKHARMLVHENVWGILATTSVTFPGSAFANVASYSDGVGFAKEDATGTLFFYLSVEDFTAMDLKVNPNATMALSKAQGGPNACYMDAEDPTCWRLSMTGKVVPVKENQRNYAERVVFSKHPQMKHWPKNHDFAFYVLEIEHIVFLDFYGAAKHIATSDYYKVKL</sequence>
<comment type="caution">
    <text evidence="3">The sequence shown here is derived from an EMBL/GenBank/DDBJ whole genome shotgun (WGS) entry which is preliminary data.</text>
</comment>
<keyword evidence="4" id="KW-1185">Reference proteome</keyword>
<reference evidence="3" key="1">
    <citation type="submission" date="2023-08" db="EMBL/GenBank/DDBJ databases">
        <title>Reference Genome Resource for the Citrus Pathogen Phytophthora citrophthora.</title>
        <authorList>
            <person name="Moller H."/>
            <person name="Coetzee B."/>
            <person name="Rose L.J."/>
            <person name="Van Niekerk J.M."/>
        </authorList>
    </citation>
    <scope>NUCLEOTIDE SEQUENCE</scope>
    <source>
        <strain evidence="3">STE-U-9442</strain>
    </source>
</reference>
<gene>
    <name evidence="3" type="ORF">P3T76_007683</name>
</gene>
<keyword evidence="1" id="KW-0732">Signal</keyword>
<dbReference type="InterPro" id="IPR055343">
    <property type="entry name" value="CREG_beta-barrel"/>
</dbReference>
<dbReference type="SUPFAM" id="SSF50475">
    <property type="entry name" value="FMN-binding split barrel"/>
    <property type="match status" value="1"/>
</dbReference>
<feature type="signal peptide" evidence="1">
    <location>
        <begin position="1"/>
        <end position="27"/>
    </location>
</feature>
<dbReference type="PANTHER" id="PTHR13343:SF17">
    <property type="entry name" value="CELLULAR REPRESSOR OF E1A-STIMULATED GENES, ISOFORM A"/>
    <property type="match status" value="1"/>
</dbReference>
<dbReference type="GO" id="GO:0005737">
    <property type="term" value="C:cytoplasm"/>
    <property type="evidence" value="ECO:0007669"/>
    <property type="project" value="UniProtKB-ARBA"/>
</dbReference>
<dbReference type="InterPro" id="IPR012349">
    <property type="entry name" value="Split_barrel_FMN-bd"/>
</dbReference>
<feature type="domain" description="CREG-like beta-barrel" evidence="2">
    <location>
        <begin position="52"/>
        <end position="216"/>
    </location>
</feature>
<dbReference type="EMBL" id="JASMQC010000013">
    <property type="protein sequence ID" value="KAK1940977.1"/>
    <property type="molecule type" value="Genomic_DNA"/>
</dbReference>
<feature type="chain" id="PRO_5042124066" evidence="1">
    <location>
        <begin position="28"/>
        <end position="219"/>
    </location>
</feature>
<dbReference type="Gene3D" id="2.30.110.10">
    <property type="entry name" value="Electron Transport, Fmn-binding Protein, Chain A"/>
    <property type="match status" value="1"/>
</dbReference>
<evidence type="ECO:0000256" key="1">
    <source>
        <dbReference type="SAM" id="SignalP"/>
    </source>
</evidence>
<evidence type="ECO:0000259" key="2">
    <source>
        <dbReference type="Pfam" id="PF13883"/>
    </source>
</evidence>
<accession>A0AAD9GM55</accession>
<proteinExistence type="predicted"/>
<dbReference type="PANTHER" id="PTHR13343">
    <property type="entry name" value="CREG1 PROTEIN"/>
    <property type="match status" value="1"/>
</dbReference>